<dbReference type="CDD" id="cd00156">
    <property type="entry name" value="REC"/>
    <property type="match status" value="1"/>
</dbReference>
<dbReference type="InterPro" id="IPR005467">
    <property type="entry name" value="His_kinase_dom"/>
</dbReference>
<dbReference type="SMART" id="SM00448">
    <property type="entry name" value="REC"/>
    <property type="match status" value="1"/>
</dbReference>
<keyword evidence="7" id="KW-0175">Coiled coil</keyword>
<evidence type="ECO:0000256" key="2">
    <source>
        <dbReference type="ARBA" id="ARBA00012438"/>
    </source>
</evidence>
<dbReference type="Gene3D" id="3.40.50.2300">
    <property type="match status" value="1"/>
</dbReference>
<dbReference type="InterPro" id="IPR035965">
    <property type="entry name" value="PAS-like_dom_sf"/>
</dbReference>
<name>A0A840SFI9_9RHOB</name>
<comment type="catalytic activity">
    <reaction evidence="1">
        <text>ATP + protein L-histidine = ADP + protein N-phospho-L-histidine.</text>
        <dbReference type="EC" id="2.7.13.3"/>
    </reaction>
</comment>
<dbReference type="RefSeq" id="WP_343063184.1">
    <property type="nucleotide sequence ID" value="NZ_JACHFM010000001.1"/>
</dbReference>
<evidence type="ECO:0000256" key="6">
    <source>
        <dbReference type="PROSITE-ProRule" id="PRU00169"/>
    </source>
</evidence>
<dbReference type="Pfam" id="PF12860">
    <property type="entry name" value="PAS_7"/>
    <property type="match status" value="2"/>
</dbReference>
<evidence type="ECO:0000256" key="5">
    <source>
        <dbReference type="ARBA" id="ARBA00022777"/>
    </source>
</evidence>
<evidence type="ECO:0000256" key="1">
    <source>
        <dbReference type="ARBA" id="ARBA00000085"/>
    </source>
</evidence>
<dbReference type="SUPFAM" id="SSF47384">
    <property type="entry name" value="Homodimeric domain of signal transducing histidine kinase"/>
    <property type="match status" value="1"/>
</dbReference>
<dbReference type="SUPFAM" id="SSF55874">
    <property type="entry name" value="ATPase domain of HSP90 chaperone/DNA topoisomerase II/histidine kinase"/>
    <property type="match status" value="1"/>
</dbReference>
<dbReference type="Gene3D" id="1.10.287.130">
    <property type="match status" value="1"/>
</dbReference>
<proteinExistence type="predicted"/>
<dbReference type="InterPro" id="IPR036890">
    <property type="entry name" value="HATPase_C_sf"/>
</dbReference>
<feature type="modified residue" description="4-aspartylphosphate" evidence="6">
    <location>
        <position position="668"/>
    </location>
</feature>
<dbReference type="PROSITE" id="PS50109">
    <property type="entry name" value="HIS_KIN"/>
    <property type="match status" value="1"/>
</dbReference>
<keyword evidence="4" id="KW-0808">Transferase</keyword>
<dbReference type="InterPro" id="IPR001789">
    <property type="entry name" value="Sig_transdc_resp-reg_receiver"/>
</dbReference>
<organism evidence="10 11">
    <name type="scientific">Amaricoccus macauensis</name>
    <dbReference type="NCBI Taxonomy" id="57001"/>
    <lineage>
        <taxon>Bacteria</taxon>
        <taxon>Pseudomonadati</taxon>
        <taxon>Pseudomonadota</taxon>
        <taxon>Alphaproteobacteria</taxon>
        <taxon>Rhodobacterales</taxon>
        <taxon>Paracoccaceae</taxon>
        <taxon>Amaricoccus</taxon>
    </lineage>
</organism>
<dbReference type="Pfam" id="PF02518">
    <property type="entry name" value="HATPase_c"/>
    <property type="match status" value="1"/>
</dbReference>
<dbReference type="Gene3D" id="3.30.565.10">
    <property type="entry name" value="Histidine kinase-like ATPase, C-terminal domain"/>
    <property type="match status" value="1"/>
</dbReference>
<dbReference type="Proteomes" id="UP000549457">
    <property type="component" value="Unassembled WGS sequence"/>
</dbReference>
<dbReference type="PROSITE" id="PS50110">
    <property type="entry name" value="RESPONSE_REGULATORY"/>
    <property type="match status" value="1"/>
</dbReference>
<keyword evidence="11" id="KW-1185">Reference proteome</keyword>
<dbReference type="EMBL" id="JACHFM010000001">
    <property type="protein sequence ID" value="MBB5220617.1"/>
    <property type="molecule type" value="Genomic_DNA"/>
</dbReference>
<evidence type="ECO:0000313" key="10">
    <source>
        <dbReference type="EMBL" id="MBB5220617.1"/>
    </source>
</evidence>
<dbReference type="InterPro" id="IPR003661">
    <property type="entry name" value="HisK_dim/P_dom"/>
</dbReference>
<dbReference type="FunFam" id="3.30.565.10:FF:000049">
    <property type="entry name" value="Two-component sensor histidine kinase"/>
    <property type="match status" value="1"/>
</dbReference>
<dbReference type="SMART" id="SM00388">
    <property type="entry name" value="HisKA"/>
    <property type="match status" value="1"/>
</dbReference>
<dbReference type="PANTHER" id="PTHR43047">
    <property type="entry name" value="TWO-COMPONENT HISTIDINE PROTEIN KINASE"/>
    <property type="match status" value="1"/>
</dbReference>
<accession>A0A840SFI9</accession>
<evidence type="ECO:0000259" key="8">
    <source>
        <dbReference type="PROSITE" id="PS50109"/>
    </source>
</evidence>
<dbReference type="Pfam" id="PF00512">
    <property type="entry name" value="HisKA"/>
    <property type="match status" value="1"/>
</dbReference>
<dbReference type="GO" id="GO:0009927">
    <property type="term" value="F:histidine phosphotransfer kinase activity"/>
    <property type="evidence" value="ECO:0007669"/>
    <property type="project" value="TreeGrafter"/>
</dbReference>
<dbReference type="EC" id="2.7.13.3" evidence="2"/>
<evidence type="ECO:0000259" key="9">
    <source>
        <dbReference type="PROSITE" id="PS50110"/>
    </source>
</evidence>
<dbReference type="GO" id="GO:0000155">
    <property type="term" value="F:phosphorelay sensor kinase activity"/>
    <property type="evidence" value="ECO:0007669"/>
    <property type="project" value="InterPro"/>
</dbReference>
<keyword evidence="5" id="KW-0418">Kinase</keyword>
<evidence type="ECO:0000313" key="11">
    <source>
        <dbReference type="Proteomes" id="UP000549457"/>
    </source>
</evidence>
<dbReference type="InterPro" id="IPR036097">
    <property type="entry name" value="HisK_dim/P_sf"/>
</dbReference>
<protein>
    <recommendedName>
        <fullName evidence="2">histidine kinase</fullName>
        <ecNumber evidence="2">2.7.13.3</ecNumber>
    </recommendedName>
</protein>
<feature type="domain" description="Response regulatory" evidence="9">
    <location>
        <begin position="617"/>
        <end position="733"/>
    </location>
</feature>
<evidence type="ECO:0000256" key="7">
    <source>
        <dbReference type="SAM" id="Coils"/>
    </source>
</evidence>
<dbReference type="PRINTS" id="PR00344">
    <property type="entry name" value="BCTRLSENSOR"/>
</dbReference>
<sequence length="739" mass="80935">MNLAASLLAPEDSLETRNSKLLKMTSVLMARVERSTDDSGAAYAHFQRALMLEDQVRDRTRDLEHTLDELNQSNARLSQAMREAEGARADLFDALEAVREGFALFDQDDRLVMSNSRFCELLPDLQPRLEPGLRFTEYVALAARSPHLALHSGRSRLGWLKERLRHHRLPSVTFNVQTTNDRWLQVSEQRTPGQGTAILQTDITELIQLERQERDKLLDEQARLIRATLDHVGQGIAIFDAGNRLVGWNERLRQLFLLPMRLLRVGTGFTGLAAHLRTALMPEDAPAFARLAAWVNTRDGRPPLDLQFTTRNGIRLDAFGQEMPDRGFVVSFTDVTAEREARLALLAANEGLEQRVLERTLALENALAQAERANASKSRFVAAVSHDLLQPLSAAKLFLAALDSAASPDEVTLTVNRARSAFESVESILGALLDISRLDSGAAGITPATFPLDGLLTRLGDEFRELARQQGLDLRVVPSSLVVRSDASYLRRVVQNLIANAVRYTPSGKVLVGVRRAGGAARIEIWDTGPGIPADDREAVFHEFHRLANGHSAGGMGLGLAIVERACALLDHPLELISEEGRGTGFRITVPLVGERHARVDRSAPETMLPQDVEGVVALVVENDSTVRTALVGLLETWGVSALDAAGPEDALGLLADLGIAPDVIVADYHLHDDHDGLQVIAALRARYGVIPAVLVTADRSRRLADRCAALGIPLLNKPVEPARLRAVLAHCHPCRAAR</sequence>
<dbReference type="GO" id="GO:0005886">
    <property type="term" value="C:plasma membrane"/>
    <property type="evidence" value="ECO:0007669"/>
    <property type="project" value="TreeGrafter"/>
</dbReference>
<dbReference type="InterPro" id="IPR011006">
    <property type="entry name" value="CheY-like_superfamily"/>
</dbReference>
<dbReference type="SUPFAM" id="SSF52172">
    <property type="entry name" value="CheY-like"/>
    <property type="match status" value="1"/>
</dbReference>
<dbReference type="SUPFAM" id="SSF55785">
    <property type="entry name" value="PYP-like sensor domain (PAS domain)"/>
    <property type="match status" value="1"/>
</dbReference>
<gene>
    <name evidence="10" type="ORF">HNP73_000538</name>
</gene>
<feature type="domain" description="Histidine kinase" evidence="8">
    <location>
        <begin position="383"/>
        <end position="594"/>
    </location>
</feature>
<reference evidence="10 11" key="1">
    <citation type="submission" date="2020-08" db="EMBL/GenBank/DDBJ databases">
        <title>Genomic Encyclopedia of Type Strains, Phase IV (KMG-IV): sequencing the most valuable type-strain genomes for metagenomic binning, comparative biology and taxonomic classification.</title>
        <authorList>
            <person name="Goeker M."/>
        </authorList>
    </citation>
    <scope>NUCLEOTIDE SEQUENCE [LARGE SCALE GENOMIC DNA]</scope>
    <source>
        <strain evidence="10 11">DSM 101730</strain>
    </source>
</reference>
<keyword evidence="3 6" id="KW-0597">Phosphoprotein</keyword>
<evidence type="ECO:0000256" key="4">
    <source>
        <dbReference type="ARBA" id="ARBA00022679"/>
    </source>
</evidence>
<dbReference type="CDD" id="cd00082">
    <property type="entry name" value="HisKA"/>
    <property type="match status" value="1"/>
</dbReference>
<dbReference type="CDD" id="cd00075">
    <property type="entry name" value="HATPase"/>
    <property type="match status" value="1"/>
</dbReference>
<feature type="coiled-coil region" evidence="7">
    <location>
        <begin position="53"/>
        <end position="90"/>
    </location>
</feature>
<dbReference type="InterPro" id="IPR004358">
    <property type="entry name" value="Sig_transdc_His_kin-like_C"/>
</dbReference>
<dbReference type="SMART" id="SM00387">
    <property type="entry name" value="HATPase_c"/>
    <property type="match status" value="1"/>
</dbReference>
<dbReference type="AlphaFoldDB" id="A0A840SFI9"/>
<dbReference type="Pfam" id="PF00072">
    <property type="entry name" value="Response_reg"/>
    <property type="match status" value="1"/>
</dbReference>
<evidence type="ECO:0000256" key="3">
    <source>
        <dbReference type="ARBA" id="ARBA00022553"/>
    </source>
</evidence>
<dbReference type="Gene3D" id="3.30.450.20">
    <property type="entry name" value="PAS domain"/>
    <property type="match status" value="1"/>
</dbReference>
<comment type="caution">
    <text evidence="10">The sequence shown here is derived from an EMBL/GenBank/DDBJ whole genome shotgun (WGS) entry which is preliminary data.</text>
</comment>
<dbReference type="PANTHER" id="PTHR43047:SF9">
    <property type="entry name" value="HISTIDINE KINASE"/>
    <property type="match status" value="1"/>
</dbReference>
<dbReference type="InterPro" id="IPR003594">
    <property type="entry name" value="HATPase_dom"/>
</dbReference>